<comment type="caution">
    <text evidence="2">The sequence shown here is derived from an EMBL/GenBank/DDBJ whole genome shotgun (WGS) entry which is preliminary data.</text>
</comment>
<feature type="domain" description="Halobacterial output" evidence="1">
    <location>
        <begin position="15"/>
        <end position="90"/>
    </location>
</feature>
<dbReference type="InterPro" id="IPR040624">
    <property type="entry name" value="HalOD1"/>
</dbReference>
<evidence type="ECO:0000313" key="3">
    <source>
        <dbReference type="Proteomes" id="UP000318864"/>
    </source>
</evidence>
<proteinExistence type="predicted"/>
<sequence length="104" mass="10847">MEGGGDSVDETVPNTPSQAVLEAVADAEGISTAELQPPAYEPLHAAIDPESLDALFGNREDGAPRPTGQISFRYCGYAITVTGDGTVTLEDQPTEETTDDGECC</sequence>
<name>A0A4S3TKL7_9EURY</name>
<reference evidence="2 3" key="1">
    <citation type="submission" date="2018-10" db="EMBL/GenBank/DDBJ databases">
        <title>Natronolimnobius sp. XQ-INN 246 isolated from Inner Mongolia Autonomous Region of China.</title>
        <authorList>
            <person name="Xue Q."/>
        </authorList>
    </citation>
    <scope>NUCLEOTIDE SEQUENCE [LARGE SCALE GENOMIC DNA]</scope>
    <source>
        <strain evidence="2 3">XQ-INN 246</strain>
    </source>
</reference>
<accession>A0A4S3TKL7</accession>
<evidence type="ECO:0000313" key="2">
    <source>
        <dbReference type="EMBL" id="THE64651.1"/>
    </source>
</evidence>
<organism evidence="2 3">
    <name type="scientific">Salinadaptatus halalkaliphilus</name>
    <dbReference type="NCBI Taxonomy" id="2419781"/>
    <lineage>
        <taxon>Archaea</taxon>
        <taxon>Methanobacteriati</taxon>
        <taxon>Methanobacteriota</taxon>
        <taxon>Stenosarchaea group</taxon>
        <taxon>Halobacteria</taxon>
        <taxon>Halobacteriales</taxon>
        <taxon>Natrialbaceae</taxon>
        <taxon>Salinadaptatus</taxon>
    </lineage>
</organism>
<keyword evidence="3" id="KW-1185">Reference proteome</keyword>
<dbReference type="RefSeq" id="WP_141464869.1">
    <property type="nucleotide sequence ID" value="NZ_RBZW01000028.1"/>
</dbReference>
<gene>
    <name evidence="2" type="ORF">D8Y22_11645</name>
</gene>
<dbReference type="AlphaFoldDB" id="A0A4S3TKL7"/>
<dbReference type="EMBL" id="RBZW01000028">
    <property type="protein sequence ID" value="THE64651.1"/>
    <property type="molecule type" value="Genomic_DNA"/>
</dbReference>
<dbReference type="Proteomes" id="UP000318864">
    <property type="component" value="Unassembled WGS sequence"/>
</dbReference>
<dbReference type="OrthoDB" id="221929at2157"/>
<evidence type="ECO:0000259" key="1">
    <source>
        <dbReference type="Pfam" id="PF18545"/>
    </source>
</evidence>
<protein>
    <recommendedName>
        <fullName evidence="1">Halobacterial output domain-containing protein</fullName>
    </recommendedName>
</protein>
<dbReference type="Pfam" id="PF18545">
    <property type="entry name" value="HalOD1"/>
    <property type="match status" value="1"/>
</dbReference>